<dbReference type="Proteomes" id="UP000446768">
    <property type="component" value="Unassembled WGS sequence"/>
</dbReference>
<keyword evidence="2" id="KW-1185">Reference proteome</keyword>
<dbReference type="EMBL" id="WKJJ01000024">
    <property type="protein sequence ID" value="MRV75850.1"/>
    <property type="molecule type" value="Genomic_DNA"/>
</dbReference>
<gene>
    <name evidence="1" type="ORF">GJ700_29475</name>
</gene>
<dbReference type="RefSeq" id="WP_154380779.1">
    <property type="nucleotide sequence ID" value="NZ_WKJJ01000024.1"/>
</dbReference>
<proteinExistence type="predicted"/>
<name>A0A7X2ITJ1_9BURK</name>
<organism evidence="1 2">
    <name type="scientific">Pseudoduganella rivuli</name>
    <dbReference type="NCBI Taxonomy" id="2666085"/>
    <lineage>
        <taxon>Bacteria</taxon>
        <taxon>Pseudomonadati</taxon>
        <taxon>Pseudomonadota</taxon>
        <taxon>Betaproteobacteria</taxon>
        <taxon>Burkholderiales</taxon>
        <taxon>Oxalobacteraceae</taxon>
        <taxon>Telluria group</taxon>
        <taxon>Pseudoduganella</taxon>
    </lineage>
</organism>
<evidence type="ECO:0000313" key="2">
    <source>
        <dbReference type="Proteomes" id="UP000446768"/>
    </source>
</evidence>
<comment type="caution">
    <text evidence="1">The sequence shown here is derived from an EMBL/GenBank/DDBJ whole genome shotgun (WGS) entry which is preliminary data.</text>
</comment>
<protein>
    <submittedName>
        <fullName evidence="1">Uncharacterized protein</fullName>
    </submittedName>
</protein>
<evidence type="ECO:0000313" key="1">
    <source>
        <dbReference type="EMBL" id="MRV75850.1"/>
    </source>
</evidence>
<reference evidence="1 2" key="1">
    <citation type="submission" date="2019-11" db="EMBL/GenBank/DDBJ databases">
        <title>Novel species isolated from a subtropical stream in China.</title>
        <authorList>
            <person name="Lu H."/>
        </authorList>
    </citation>
    <scope>NUCLEOTIDE SEQUENCE [LARGE SCALE GENOMIC DNA]</scope>
    <source>
        <strain evidence="1 2">FT92W</strain>
    </source>
</reference>
<accession>A0A7X2ITJ1</accession>
<sequence length="2724" mass="289751">MSVRRGMNILDLLPMTTGLAPIVPDGILEQVAALNIVDHRSTASPGFYLHEGTLQSIADQFDLNTANWILSVPGVATGLPFRLSVTRAAPFPATSGGAPVPGGFVQEDIPVQWALDIKVNPVSVILPGLNAATINSSDPMKTPSLQAAGGPPAARRVTLQASCVLRISGNGAGTLVQLMDAPDPLDPNAPSGGVVRANMQPNTAVIGNSQFGFKLDTLVADVSPTFTPAEIEARGKDESFMGISLKELTFFLPLNTPLVDNMTIGGRDLLVGVPFGMQGEIAADFSKDFPQQLNTYLTIEQFEAGTLTGVSVQANPPLYAYAVPTGPQAQLQRVRAKFKLNESIGGGVADMKVIGVWWEIPGGIEGNSDTTPWFDAPTDAVLRYRLRVVDATLVGQPAPQPSLPSAIPSGQTELQQITVTFPRQSGSASGEPPIIDATANGGPLRHNVLHLRGPAHLLRQVALQTRNQAIAVRWTLGGGSAPVVARSANTFTLAGLPNGSGPFELLVTDDNGEPGDTQGVRRIRIDVTPAGPLAIGHQDTDAASSPGLVSLEGEPAPLQPTRVSDTFLAREYHTTGARSTAPVPATLAGAKVTTQQGTDAEVEVLVPSGDNTPVPVPPTQVFVTRTVQVLYEYGESTPIGVKNEDENVTAAPPGQTLQKHQPLAYPMAINFLGRNGPPGATLEQQIAAWIAGLEAANPGVDRKFYVVGRTDDLWYGANLATNNQKNDELADQRKDRAMAAVLAVVNDPARVMGRRETEAPVNWPTVLQGAPQRMIDTRRLALPPGNAPDGQPYLQTGANGTPVWRHDWTRDATDNIQSGQHALAKADLDRAGYRCAEVFAIEAGQQPQPPVPGPDGRSSRVTMLVPGADGPITQIVTTTPSNAQNDYRVTLKVRWDSPSATGAADFIPTLAEAKVRWRPTDTNLPAVGGQQPALASTQPGGPDYWEVLLNWAYDASTGQTEATGALSIPYGKLQLISDVWASGLAFGPALAAKLDEADITGSEAGDFVGGLACIAAGAVIGLFINKDAGQGDHHGSVVFEKFTLSYKWNGAPHAAATTDYTVDLRIKTGIPGVFIVQGNLKLAYKGVGIMFDGNNTGGLQDISLCMKDLSVQVVDPGTWTLGGPLGDLIRVASSRLGNGSDWMEFDLEFAIDLGVIRLEGAVIRMRFESTPDKSAVELRGLTAVVEVPNTLVGKGSVTIGDGGAFRAMLALEVIPAKLSAYGALAVDHDFVSVEVGIQLPVGIPLGGTGFGLFGFMGRFVANGTRDLSLCTHADPVERQLQWYGLQPDKKYKRLSGQFAFGVGAVIGTLPDGGFSFNAEGALTLGFPDISVVFSIDAHLITQRKGQATAQGSNSGSSTRILGMVVIEPDALMVAVRTTYKIPKILELKVPISAYFPLAGSNLAWYIRIGSDNGPGRAGDPVTIVLFPEVLDVKAWAFLMFEEREMKHLGGTLIPSWADIPPLDFDGFSIGFGAGFDLRWEADPFSLEISAFLIVGLGTKPLLCAGAAGVAGSLDLVVITLDVNGWLYFRIEEGKDPYAKGHFCASIDCWLFEISGCVDIEIGNSSQSGIPKPAAPISGMDLVDHLAIVKGKAAVNGGGDVPVVWPDTVGVLKFTHYVADTDPGATFTREVPAPAALTAWSGSNQLKYAYRITKVELQKWDGAQWQTVGGPFPSAWWLPTHRKALIEAAPQGIPPSSEEGRELGLWTIDPAPWARWLTPESLNVPGNPANTFGELCDPRPAATPSCALGKDRVWSYAGFGAFHAVPPANAPYPSKFKAVAKLDSHHTLAELIALGSAAGFNYAPGAVAALAGTVVHEGMAIAQGWRFPGFRKQGAMVCTVPLAFDLSKTLLEGELLLQVCMERGALPPPTRRVCDTMPARDEWITTFTGASGAVYEGKMECVAQGGERLVRVHSALSGMHAAGAVDEVSVNLDPGKDSVLLTAFDANGAIVGRVQTRDPGRQWLTLPAQGIVSVKVDATMGLLPILVYAVCWGSAGEPAGSTEPGRVCDRMPEKDGEYSSFAGASGAKYEGRMLGGKNAGEWTAALLGRVNGMHLAAPVDEVSAEVTPEITPTTGTNPGWVMLVALDAAGKVLARVQSQGPGRQWLILRNAGIAQILLDRNMESKQPPLLHTVCWGAQTVRTTPLSLYDLVAVDAAPALLVKAIDEQAGVLALQGEPVPFKETSRLPCRVYRYKLPPRKDGKAWTRIEVAPWYKGNVSLVALCGLTQEAWQAQHDDQAFQDGLIAWVQDQTQNQQNNEPGKDTALDAASSYKVRVTWEYQGWQAADPGDDPPAPAANGWLAGGTEEFTFDTAAFGVTDPNALPSAQTATLDMDPAQGGPGFDERSFDPRGLARYITHASPTHEDPPHFLDDPIGFWFRVDHLRSLVAKYDGRELKVKVYHTRPPAGSLHGYTLHVDGSRHILDVTRDDPALPGYVADNPLWQVTTDAWTVVDVQVQQVLDALPCLNVNPGSGASKVTVIADLVPNSEYDLLLNTVKPGDSSVKEVLVARSHFRTSRYHNPTGMLRALGFEPTPDGGTPNDAITTFNLQAKYAAQSEPLVSDAALDEALRDCGMDPWPLPPAPRTTVIWRQTGLAATPWEIAGVLLEADEPVWRAGMRTGALNEPEPKPRLEIGSLEVFRTDDTQTIVNGQPQWSSARTKLGSAMKEAVRNAAGTRVLFVAGASAPRPALTSRLFDIELKFREHGAAGASGQVQIFNRPATVALEL</sequence>